<dbReference type="Gene3D" id="3.90.550.10">
    <property type="entry name" value="Spore Coat Polysaccharide Biosynthesis Protein SpsA, Chain A"/>
    <property type="match status" value="1"/>
</dbReference>
<proteinExistence type="predicted"/>
<name>A0ABY7T837_9SPHI</name>
<dbReference type="InterPro" id="IPR001173">
    <property type="entry name" value="Glyco_trans_2-like"/>
</dbReference>
<evidence type="ECO:0000313" key="2">
    <source>
        <dbReference type="EMBL" id="WCT11903.1"/>
    </source>
</evidence>
<gene>
    <name evidence="2" type="ORF">PQO05_24525</name>
</gene>
<dbReference type="PANTHER" id="PTHR22916:SF67">
    <property type="entry name" value="COLANIC ACID BIOSYNTHESIS GLYCOSYL TRANSFERASE WCAE-RELATED"/>
    <property type="match status" value="1"/>
</dbReference>
<dbReference type="Proteomes" id="UP001216139">
    <property type="component" value="Chromosome"/>
</dbReference>
<keyword evidence="3" id="KW-1185">Reference proteome</keyword>
<accession>A0ABY7T837</accession>
<dbReference type="PANTHER" id="PTHR22916">
    <property type="entry name" value="GLYCOSYLTRANSFERASE"/>
    <property type="match status" value="1"/>
</dbReference>
<dbReference type="Pfam" id="PF00535">
    <property type="entry name" value="Glycos_transf_2"/>
    <property type="match status" value="1"/>
</dbReference>
<dbReference type="GO" id="GO:0016757">
    <property type="term" value="F:glycosyltransferase activity"/>
    <property type="evidence" value="ECO:0007669"/>
    <property type="project" value="UniProtKB-KW"/>
</dbReference>
<feature type="domain" description="Glycosyltransferase 2-like" evidence="1">
    <location>
        <begin position="19"/>
        <end position="151"/>
    </location>
</feature>
<dbReference type="RefSeq" id="WP_273630103.1">
    <property type="nucleotide sequence ID" value="NZ_CP117167.1"/>
</dbReference>
<sequence length="248" mass="29712">MAEGGIRINKAEQARPKVTIITVTYNVALFFEDFLKNVLPYRSPDVELIILDGNSTDGTRDILQQYNNQIDYWRSEPDQGIYDAMNHATQYARGQWLYFIGADDRLLPGFNKALTYLTKSNTVYYGKVIFRGEVFDKQFKRYDFAKINICHQSIFYPASVFTHYQYNTAYKVFADHYLNMCCFTDKRYLWQFIDELMAVFDPRGYSSTTKDLAFEQDYHHNLRRQLGWWIYLRYRFRRMKHRGKKRVQ</sequence>
<dbReference type="InterPro" id="IPR029044">
    <property type="entry name" value="Nucleotide-diphossugar_trans"/>
</dbReference>
<dbReference type="SUPFAM" id="SSF53448">
    <property type="entry name" value="Nucleotide-diphospho-sugar transferases"/>
    <property type="match status" value="1"/>
</dbReference>
<organism evidence="2 3">
    <name type="scientific">Mucilaginibacter jinjuensis</name>
    <dbReference type="NCBI Taxonomy" id="1176721"/>
    <lineage>
        <taxon>Bacteria</taxon>
        <taxon>Pseudomonadati</taxon>
        <taxon>Bacteroidota</taxon>
        <taxon>Sphingobacteriia</taxon>
        <taxon>Sphingobacteriales</taxon>
        <taxon>Sphingobacteriaceae</taxon>
        <taxon>Mucilaginibacter</taxon>
    </lineage>
</organism>
<evidence type="ECO:0000313" key="3">
    <source>
        <dbReference type="Proteomes" id="UP001216139"/>
    </source>
</evidence>
<keyword evidence="2" id="KW-0808">Transferase</keyword>
<evidence type="ECO:0000259" key="1">
    <source>
        <dbReference type="Pfam" id="PF00535"/>
    </source>
</evidence>
<dbReference type="EC" id="2.4.-.-" evidence="2"/>
<dbReference type="EMBL" id="CP117167">
    <property type="protein sequence ID" value="WCT11903.1"/>
    <property type="molecule type" value="Genomic_DNA"/>
</dbReference>
<keyword evidence="2" id="KW-0328">Glycosyltransferase</keyword>
<protein>
    <submittedName>
        <fullName evidence="2">Glycosyltransferase</fullName>
        <ecNumber evidence="2">2.4.-.-</ecNumber>
    </submittedName>
</protein>
<reference evidence="2 3" key="1">
    <citation type="submission" date="2023-02" db="EMBL/GenBank/DDBJ databases">
        <title>Genome sequence of Mucilaginibacter jinjuensis strain KACC 16571.</title>
        <authorList>
            <person name="Kim S."/>
            <person name="Heo J."/>
            <person name="Kwon S.-W."/>
        </authorList>
    </citation>
    <scope>NUCLEOTIDE SEQUENCE [LARGE SCALE GENOMIC DNA]</scope>
    <source>
        <strain evidence="2 3">KACC 16571</strain>
    </source>
</reference>